<dbReference type="Gene3D" id="3.40.630.10">
    <property type="entry name" value="Zn peptidases"/>
    <property type="match status" value="1"/>
</dbReference>
<dbReference type="SUPFAM" id="SSF53187">
    <property type="entry name" value="Zn-dependent exopeptidases"/>
    <property type="match status" value="1"/>
</dbReference>
<dbReference type="RefSeq" id="WP_184828586.1">
    <property type="nucleotide sequence ID" value="NZ_JACHMM010000001.1"/>
</dbReference>
<evidence type="ECO:0000313" key="7">
    <source>
        <dbReference type="Proteomes" id="UP000542813"/>
    </source>
</evidence>
<evidence type="ECO:0000256" key="1">
    <source>
        <dbReference type="ARBA" id="ARBA00001947"/>
    </source>
</evidence>
<proteinExistence type="predicted"/>
<organism evidence="6 7">
    <name type="scientific">Jiangella mangrovi</name>
    <dbReference type="NCBI Taxonomy" id="1524084"/>
    <lineage>
        <taxon>Bacteria</taxon>
        <taxon>Bacillati</taxon>
        <taxon>Actinomycetota</taxon>
        <taxon>Actinomycetes</taxon>
        <taxon>Jiangellales</taxon>
        <taxon>Jiangellaceae</taxon>
        <taxon>Jiangella</taxon>
    </lineage>
</organism>
<evidence type="ECO:0000256" key="4">
    <source>
        <dbReference type="ARBA" id="ARBA00022833"/>
    </source>
</evidence>
<dbReference type="CDD" id="cd06230">
    <property type="entry name" value="M14_ASTE_ASPA_like"/>
    <property type="match status" value="1"/>
</dbReference>
<evidence type="ECO:0000313" key="6">
    <source>
        <dbReference type="EMBL" id="MBB5791655.1"/>
    </source>
</evidence>
<dbReference type="EMBL" id="JACHMM010000001">
    <property type="protein sequence ID" value="MBB5791655.1"/>
    <property type="molecule type" value="Genomic_DNA"/>
</dbReference>
<feature type="domain" description="Succinylglutamate desuccinylase/Aspartoacylase catalytic" evidence="5">
    <location>
        <begin position="32"/>
        <end position="215"/>
    </location>
</feature>
<dbReference type="GO" id="GO:0016811">
    <property type="term" value="F:hydrolase activity, acting on carbon-nitrogen (but not peptide) bonds, in linear amides"/>
    <property type="evidence" value="ECO:0007669"/>
    <property type="project" value="InterPro"/>
</dbReference>
<sequence>MGEVAMERADQASNEQTALAGGAVLTTVRGGPGPTVALLGGVHGDEDEGVLAVLRVVRELAGAPLAGTVRAVARAHAAAWAAGSRTGPLDGGNLARCFPGDPKTGPTAGVAASITESVIDGADVLIDLHSAGVAYRMPLFCGFIRDAGDAEGSSRAATAFGAPLIWAHSGAPPGRSLSVAADLGIPAVYAECGGGGGIRGEHLDAYTRGVLGVLAEFGLLPPSWRPPEPAATTWVYDGGGDLDAGVLAAHDGFFVSAVDAGERVTPGAEIGRLHGYDGALLETVTAPAAGMVMFLRRRARTRAGDVLFALAGLDDGGLGDGAGA</sequence>
<evidence type="ECO:0000259" key="5">
    <source>
        <dbReference type="Pfam" id="PF24827"/>
    </source>
</evidence>
<dbReference type="InterPro" id="IPR043795">
    <property type="entry name" value="N-alpha-Ac-DABA-like"/>
</dbReference>
<dbReference type="Pfam" id="PF24827">
    <property type="entry name" value="AstE_AspA_cat"/>
    <property type="match status" value="1"/>
</dbReference>
<dbReference type="InterPro" id="IPR053138">
    <property type="entry name" value="N-alpha-Ac-DABA_deacetylase"/>
</dbReference>
<dbReference type="PANTHER" id="PTHR37326">
    <property type="entry name" value="BLL3975 PROTEIN"/>
    <property type="match status" value="1"/>
</dbReference>
<name>A0A7W9GX37_9ACTN</name>
<comment type="cofactor">
    <cofactor evidence="1">
        <name>Zn(2+)</name>
        <dbReference type="ChEBI" id="CHEBI:29105"/>
    </cofactor>
</comment>
<comment type="caution">
    <text evidence="6">The sequence shown here is derived from an EMBL/GenBank/DDBJ whole genome shotgun (WGS) entry which is preliminary data.</text>
</comment>
<dbReference type="GO" id="GO:0046872">
    <property type="term" value="F:metal ion binding"/>
    <property type="evidence" value="ECO:0007669"/>
    <property type="project" value="UniProtKB-KW"/>
</dbReference>
<evidence type="ECO:0000256" key="2">
    <source>
        <dbReference type="ARBA" id="ARBA00022723"/>
    </source>
</evidence>
<keyword evidence="2" id="KW-0479">Metal-binding</keyword>
<keyword evidence="7" id="KW-1185">Reference proteome</keyword>
<accession>A0A7W9GX37</accession>
<dbReference type="InterPro" id="IPR055438">
    <property type="entry name" value="AstE_AspA_cat"/>
</dbReference>
<dbReference type="GO" id="GO:0016788">
    <property type="term" value="F:hydrolase activity, acting on ester bonds"/>
    <property type="evidence" value="ECO:0007669"/>
    <property type="project" value="InterPro"/>
</dbReference>
<keyword evidence="3" id="KW-0378">Hydrolase</keyword>
<protein>
    <submittedName>
        <fullName evidence="6">Putative deacylase</fullName>
    </submittedName>
</protein>
<dbReference type="PIRSF" id="PIRSF039012">
    <property type="entry name" value="ASP"/>
    <property type="match status" value="1"/>
</dbReference>
<gene>
    <name evidence="6" type="ORF">HD601_006230</name>
</gene>
<keyword evidence="4" id="KW-0862">Zinc</keyword>
<reference evidence="6 7" key="1">
    <citation type="submission" date="2020-08" db="EMBL/GenBank/DDBJ databases">
        <title>Sequencing the genomes of 1000 actinobacteria strains.</title>
        <authorList>
            <person name="Klenk H.-P."/>
        </authorList>
    </citation>
    <scope>NUCLEOTIDE SEQUENCE [LARGE SCALE GENOMIC DNA]</scope>
    <source>
        <strain evidence="6 7">DSM 102122</strain>
    </source>
</reference>
<evidence type="ECO:0000256" key="3">
    <source>
        <dbReference type="ARBA" id="ARBA00022801"/>
    </source>
</evidence>
<dbReference type="PANTHER" id="PTHR37326:SF1">
    <property type="entry name" value="BLL3975 PROTEIN"/>
    <property type="match status" value="1"/>
</dbReference>
<dbReference type="Proteomes" id="UP000542813">
    <property type="component" value="Unassembled WGS sequence"/>
</dbReference>
<dbReference type="AlphaFoldDB" id="A0A7W9GX37"/>